<dbReference type="EMBL" id="DMNG01000183">
    <property type="protein sequence ID" value="HAN25025.1"/>
    <property type="molecule type" value="Genomic_DNA"/>
</dbReference>
<name>A0A3C1KEE2_9MICO</name>
<reference evidence="1 2" key="1">
    <citation type="journal article" date="2018" name="Nat. Biotechnol.">
        <title>A standardized bacterial taxonomy based on genome phylogeny substantially revises the tree of life.</title>
        <authorList>
            <person name="Parks D.H."/>
            <person name="Chuvochina M."/>
            <person name="Waite D.W."/>
            <person name="Rinke C."/>
            <person name="Skarshewski A."/>
            <person name="Chaumeil P.A."/>
            <person name="Hugenholtz P."/>
        </authorList>
    </citation>
    <scope>NUCLEOTIDE SEQUENCE [LARGE SCALE GENOMIC DNA]</scope>
    <source>
        <strain evidence="1">UBA9152</strain>
    </source>
</reference>
<feature type="non-terminal residue" evidence="1">
    <location>
        <position position="52"/>
    </location>
</feature>
<feature type="non-terminal residue" evidence="1">
    <location>
        <position position="1"/>
    </location>
</feature>
<organism evidence="1 2">
    <name type="scientific">Microbacterium ginsengisoli</name>
    <dbReference type="NCBI Taxonomy" id="400772"/>
    <lineage>
        <taxon>Bacteria</taxon>
        <taxon>Bacillati</taxon>
        <taxon>Actinomycetota</taxon>
        <taxon>Actinomycetes</taxon>
        <taxon>Micrococcales</taxon>
        <taxon>Microbacteriaceae</taxon>
        <taxon>Microbacterium</taxon>
    </lineage>
</organism>
<gene>
    <name evidence="1" type="ORF">DCP95_10710</name>
</gene>
<accession>A0A3C1KEE2</accession>
<dbReference type="AlphaFoldDB" id="A0A3C1KEE2"/>
<keyword evidence="1" id="KW-0436">Ligase</keyword>
<sequence>LELVDELAPLVERDADGEVVTGAGERSRFTGSKDVSFVRLRPERVLEVRYDQ</sequence>
<dbReference type="GO" id="GO:0016874">
    <property type="term" value="F:ligase activity"/>
    <property type="evidence" value="ECO:0007669"/>
    <property type="project" value="UniProtKB-KW"/>
</dbReference>
<proteinExistence type="predicted"/>
<dbReference type="Proteomes" id="UP000257479">
    <property type="component" value="Unassembled WGS sequence"/>
</dbReference>
<evidence type="ECO:0000313" key="2">
    <source>
        <dbReference type="Proteomes" id="UP000257479"/>
    </source>
</evidence>
<evidence type="ECO:0000313" key="1">
    <source>
        <dbReference type="EMBL" id="HAN25025.1"/>
    </source>
</evidence>
<comment type="caution">
    <text evidence="1">The sequence shown here is derived from an EMBL/GenBank/DDBJ whole genome shotgun (WGS) entry which is preliminary data.</text>
</comment>
<protein>
    <submittedName>
        <fullName evidence="1">ATP-dependent DNA ligase</fullName>
    </submittedName>
</protein>